<gene>
    <name evidence="1" type="ORF">D1867_06785</name>
</gene>
<organism evidence="1 2">
    <name type="scientific">Acidianus infernus</name>
    <dbReference type="NCBI Taxonomy" id="12915"/>
    <lineage>
        <taxon>Archaea</taxon>
        <taxon>Thermoproteota</taxon>
        <taxon>Thermoprotei</taxon>
        <taxon>Sulfolobales</taxon>
        <taxon>Sulfolobaceae</taxon>
        <taxon>Acidianus</taxon>
    </lineage>
</organism>
<proteinExistence type="predicted"/>
<dbReference type="AlphaFoldDB" id="A0A6A9QDV0"/>
<name>A0A6A9QDV0_ACIIN</name>
<keyword evidence="2" id="KW-1185">Reference proteome</keyword>
<dbReference type="InterPro" id="IPR036318">
    <property type="entry name" value="FAD-bd_PCMH-like_sf"/>
</dbReference>
<evidence type="ECO:0008006" key="3">
    <source>
        <dbReference type="Google" id="ProtNLM"/>
    </source>
</evidence>
<comment type="caution">
    <text evidence="1">The sequence shown here is derived from an EMBL/GenBank/DDBJ whole genome shotgun (WGS) entry which is preliminary data.</text>
</comment>
<evidence type="ECO:0000313" key="1">
    <source>
        <dbReference type="EMBL" id="MUM64949.1"/>
    </source>
</evidence>
<reference evidence="1 2" key="1">
    <citation type="submission" date="2019-10" db="EMBL/GenBank/DDBJ databases">
        <title>Genome Sequences from Six Type Strain Members of the Archaeal Family Sulfolobaceae: Acidianus ambivalens, Acidianus infernus, Metallosphaera prunae, Stygiolobus azoricus, Sulfolobus metallicus, and Sulfurisphaera ohwakuensis.</title>
        <authorList>
            <person name="Counts J.A."/>
            <person name="Kelly R.M."/>
        </authorList>
    </citation>
    <scope>NUCLEOTIDE SEQUENCE [LARGE SCALE GENOMIC DNA]</scope>
    <source>
        <strain evidence="1 2">DSM 3191</strain>
    </source>
</reference>
<dbReference type="GO" id="GO:0050660">
    <property type="term" value="F:flavin adenine dinucleotide binding"/>
    <property type="evidence" value="ECO:0007669"/>
    <property type="project" value="InterPro"/>
</dbReference>
<evidence type="ECO:0000313" key="2">
    <source>
        <dbReference type="Proteomes" id="UP000440125"/>
    </source>
</evidence>
<dbReference type="EMBL" id="WFIY01000004">
    <property type="protein sequence ID" value="MUM64949.1"/>
    <property type="molecule type" value="Genomic_DNA"/>
</dbReference>
<dbReference type="Gene3D" id="3.30.43.10">
    <property type="entry name" value="Uridine Diphospho-n-acetylenolpyruvylglucosamine Reductase, domain 2"/>
    <property type="match status" value="1"/>
</dbReference>
<dbReference type="SUPFAM" id="SSF56176">
    <property type="entry name" value="FAD-binding/transporter-associated domain-like"/>
    <property type="match status" value="1"/>
</dbReference>
<dbReference type="InterPro" id="IPR016167">
    <property type="entry name" value="FAD-bd_PCMH_sub1"/>
</dbReference>
<sequence length="84" mass="9885">MKKDMKITYIIRELENVFPQEQIILDEEKLKKEGSSPYNISPSLKRLERAPDVIVRARDEEDIRKLVDLCSKHSIPLIPLRVVR</sequence>
<protein>
    <recommendedName>
        <fullName evidence="3">FAD-binding oxidoreductase</fullName>
    </recommendedName>
</protein>
<dbReference type="RefSeq" id="WP_155863326.1">
    <property type="nucleotide sequence ID" value="NZ_WFIY01000004.1"/>
</dbReference>
<accession>A0A6A9QDV0</accession>
<dbReference type="Proteomes" id="UP000440125">
    <property type="component" value="Unassembled WGS sequence"/>
</dbReference>